<organism evidence="1 2">
    <name type="scientific">Arctium lappa</name>
    <name type="common">Greater burdock</name>
    <name type="synonym">Lappa major</name>
    <dbReference type="NCBI Taxonomy" id="4217"/>
    <lineage>
        <taxon>Eukaryota</taxon>
        <taxon>Viridiplantae</taxon>
        <taxon>Streptophyta</taxon>
        <taxon>Embryophyta</taxon>
        <taxon>Tracheophyta</taxon>
        <taxon>Spermatophyta</taxon>
        <taxon>Magnoliopsida</taxon>
        <taxon>eudicotyledons</taxon>
        <taxon>Gunneridae</taxon>
        <taxon>Pentapetalae</taxon>
        <taxon>asterids</taxon>
        <taxon>campanulids</taxon>
        <taxon>Asterales</taxon>
        <taxon>Asteraceae</taxon>
        <taxon>Carduoideae</taxon>
        <taxon>Cardueae</taxon>
        <taxon>Arctiinae</taxon>
        <taxon>Arctium</taxon>
    </lineage>
</organism>
<sequence>MTKSDDKPESSSSAKSLHPAYSFSNIQTKIRTLDGSKVTYSSWVKLFRFHAIAYKVLDQLNDTPAPADTDPSYESWKELDALVSQWIYSTISDDLLVRVLDTEASARTTWLKLENIFLSNKQAKAAALETFFVNLTLASCNSVEDYCQQLKDLANQLVDVDQPVPEKRLVLQLVRGLSPEFDTTTSLINSQDADWDLARTMLTDEVIRLEARKQQSSSVLVTPSAPAPNLIQQQSAPSDPNSNNTSQQPQSQYRGRGRGRGQQYRGRGRGRFPPPGHFGSTQHPAFTGFDTLNPSDLSDAFNTMQLNYTDPNYYFDTGAEQHVTDNRDKESQPSLKLFLMFLRVYVELSLLHRYPHQVTSRILFVQQLRLRLSYEHMLTRDLSSGITLVVYFRNYQ</sequence>
<evidence type="ECO:0000313" key="2">
    <source>
        <dbReference type="Proteomes" id="UP001055879"/>
    </source>
</evidence>
<reference evidence="1 2" key="2">
    <citation type="journal article" date="2022" name="Mol. Ecol. Resour.">
        <title>The genomes of chicory, endive, great burdock and yacon provide insights into Asteraceae paleo-polyploidization history and plant inulin production.</title>
        <authorList>
            <person name="Fan W."/>
            <person name="Wang S."/>
            <person name="Wang H."/>
            <person name="Wang A."/>
            <person name="Jiang F."/>
            <person name="Liu H."/>
            <person name="Zhao H."/>
            <person name="Xu D."/>
            <person name="Zhang Y."/>
        </authorList>
    </citation>
    <scope>NUCLEOTIDE SEQUENCE [LARGE SCALE GENOMIC DNA]</scope>
    <source>
        <strain evidence="2">cv. Niubang</strain>
    </source>
</reference>
<proteinExistence type="predicted"/>
<reference evidence="2" key="1">
    <citation type="journal article" date="2022" name="Mol. Ecol. Resour.">
        <title>The genomes of chicory, endive, great burdock and yacon provide insights into Asteraceae palaeo-polyploidization history and plant inulin production.</title>
        <authorList>
            <person name="Fan W."/>
            <person name="Wang S."/>
            <person name="Wang H."/>
            <person name="Wang A."/>
            <person name="Jiang F."/>
            <person name="Liu H."/>
            <person name="Zhao H."/>
            <person name="Xu D."/>
            <person name="Zhang Y."/>
        </authorList>
    </citation>
    <scope>NUCLEOTIDE SEQUENCE [LARGE SCALE GENOMIC DNA]</scope>
    <source>
        <strain evidence="2">cv. Niubang</strain>
    </source>
</reference>
<protein>
    <submittedName>
        <fullName evidence="1">Uncharacterized protein</fullName>
    </submittedName>
</protein>
<dbReference type="EMBL" id="CM042053">
    <property type="protein sequence ID" value="KAI3715451.1"/>
    <property type="molecule type" value="Genomic_DNA"/>
</dbReference>
<evidence type="ECO:0000313" key="1">
    <source>
        <dbReference type="EMBL" id="KAI3715451.1"/>
    </source>
</evidence>
<name>A0ACB9B123_ARCLA</name>
<accession>A0ACB9B123</accession>
<comment type="caution">
    <text evidence="1">The sequence shown here is derived from an EMBL/GenBank/DDBJ whole genome shotgun (WGS) entry which is preliminary data.</text>
</comment>
<keyword evidence="2" id="KW-1185">Reference proteome</keyword>
<gene>
    <name evidence="1" type="ORF">L6452_22433</name>
</gene>
<dbReference type="Proteomes" id="UP001055879">
    <property type="component" value="Linkage Group LG07"/>
</dbReference>